<dbReference type="PANTHER" id="PTHR30270:SF0">
    <property type="entry name" value="THIAMINE-MONOPHOSPHATE KINASE"/>
    <property type="match status" value="1"/>
</dbReference>
<feature type="binding site" evidence="2">
    <location>
        <position position="50"/>
    </location>
    <ligand>
        <name>Mg(2+)</name>
        <dbReference type="ChEBI" id="CHEBI:18420"/>
        <label>2</label>
    </ligand>
</feature>
<feature type="binding site" evidence="2">
    <location>
        <position position="333"/>
    </location>
    <ligand>
        <name>substrate</name>
    </ligand>
</feature>
<dbReference type="NCBIfam" id="TIGR01379">
    <property type="entry name" value="thiL"/>
    <property type="match status" value="1"/>
</dbReference>
<comment type="catalytic activity">
    <reaction evidence="2">
        <text>thiamine phosphate + ATP = thiamine diphosphate + ADP</text>
        <dbReference type="Rhea" id="RHEA:15913"/>
        <dbReference type="ChEBI" id="CHEBI:30616"/>
        <dbReference type="ChEBI" id="CHEBI:37575"/>
        <dbReference type="ChEBI" id="CHEBI:58937"/>
        <dbReference type="ChEBI" id="CHEBI:456216"/>
        <dbReference type="EC" id="2.7.4.16"/>
    </reaction>
</comment>
<dbReference type="InterPro" id="IPR010918">
    <property type="entry name" value="PurM-like_C_dom"/>
</dbReference>
<dbReference type="GO" id="GO:0000287">
    <property type="term" value="F:magnesium ion binding"/>
    <property type="evidence" value="ECO:0007669"/>
    <property type="project" value="UniProtKB-UniRule"/>
</dbReference>
<feature type="domain" description="PurM-like C-terminal" evidence="4">
    <location>
        <begin position="156"/>
        <end position="316"/>
    </location>
</feature>
<dbReference type="PIRSF" id="PIRSF005303">
    <property type="entry name" value="Thiam_monoph_kin"/>
    <property type="match status" value="1"/>
</dbReference>
<keyword evidence="2 5" id="KW-0808">Transferase</keyword>
<accession>A0A7C0U7K5</accession>
<reference evidence="5" key="1">
    <citation type="journal article" date="2020" name="mSystems">
        <title>Genome- and Community-Level Interaction Insights into Carbon Utilization and Element Cycling Functions of Hydrothermarchaeota in Hydrothermal Sediment.</title>
        <authorList>
            <person name="Zhou Z."/>
            <person name="Liu Y."/>
            <person name="Xu W."/>
            <person name="Pan J."/>
            <person name="Luo Z.H."/>
            <person name="Li M."/>
        </authorList>
    </citation>
    <scope>NUCLEOTIDE SEQUENCE [LARGE SCALE GENOMIC DNA]</scope>
    <source>
        <strain evidence="5">HyVt-115</strain>
    </source>
</reference>
<keyword evidence="2" id="KW-0067">ATP-binding</keyword>
<feature type="binding site" evidence="2">
    <location>
        <position position="225"/>
    </location>
    <ligand>
        <name>Mg(2+)</name>
        <dbReference type="ChEBI" id="CHEBI:18420"/>
        <label>5</label>
    </ligand>
</feature>
<feature type="binding site" evidence="2">
    <location>
        <position position="57"/>
    </location>
    <ligand>
        <name>substrate</name>
    </ligand>
</feature>
<sequence length="343" mass="36861">MLIKDLGEFDLINRIAQLLPPCSRDVVVGVGDDVAVVDTGGDHYLLLTCDIQVENTHFLPSVSPHQLGRKAAAVNLSDIGAKGGEPLHFLVSLALRAETSVRWVDEFYRGLGEEASRHGADIIGGNLSHTQGPQVVDLFLTGKVKKDWLLLRKGARPGDKVLVTGQLGNAKGGLFLLTQEGLREKLTPEGAETLLTALLTPTPRVREGQTIAASHMATAMLDISDGLAQDLLHICEASGVGVRIWAEKIPLSLALEALAQLLSTTPWLLALEGGEDYELCFTSPAGEAEELAEEVERATGTPVTIIGEVLPQKEGQWIVTPQGKETPLSPRGWNHFREVEDGS</sequence>
<comment type="caution">
    <text evidence="2">Lacks conserved residue(s) required for the propagation of feature annotation.</text>
</comment>
<feature type="binding site" evidence="2">
    <location>
        <position position="33"/>
    </location>
    <ligand>
        <name>Mg(2+)</name>
        <dbReference type="ChEBI" id="CHEBI:18420"/>
        <label>4</label>
    </ligand>
</feature>
<dbReference type="GO" id="GO:0009229">
    <property type="term" value="P:thiamine diphosphate biosynthetic process"/>
    <property type="evidence" value="ECO:0007669"/>
    <property type="project" value="UniProtKB-UniRule"/>
</dbReference>
<feature type="binding site" evidence="2">
    <location>
        <position position="275"/>
    </location>
    <ligand>
        <name>substrate</name>
    </ligand>
</feature>
<keyword evidence="2 5" id="KW-0418">Kinase</keyword>
<evidence type="ECO:0000259" key="3">
    <source>
        <dbReference type="Pfam" id="PF00586"/>
    </source>
</evidence>
<evidence type="ECO:0000259" key="4">
    <source>
        <dbReference type="Pfam" id="PF02769"/>
    </source>
</evidence>
<dbReference type="InterPro" id="IPR016188">
    <property type="entry name" value="PurM-like_N"/>
</dbReference>
<dbReference type="Gene3D" id="3.90.650.10">
    <property type="entry name" value="PurM-like C-terminal domain"/>
    <property type="match status" value="1"/>
</dbReference>
<comment type="pathway">
    <text evidence="2">Cofactor biosynthesis; thiamine diphosphate biosynthesis; thiamine diphosphate from thiamine phosphate: step 1/1.</text>
</comment>
<comment type="caution">
    <text evidence="5">The sequence shown here is derived from an EMBL/GenBank/DDBJ whole genome shotgun (WGS) entry which is preliminary data.</text>
</comment>
<feature type="binding site" evidence="2">
    <location>
        <begin position="125"/>
        <end position="126"/>
    </location>
    <ligand>
        <name>ATP</name>
        <dbReference type="ChEBI" id="CHEBI:30616"/>
    </ligand>
</feature>
<feature type="binding site" evidence="2">
    <location>
        <position position="108"/>
    </location>
    <ligand>
        <name>ATP</name>
        <dbReference type="ChEBI" id="CHEBI:30616"/>
    </ligand>
</feature>
<feature type="binding site" evidence="2">
    <location>
        <position position="78"/>
    </location>
    <ligand>
        <name>Mg(2+)</name>
        <dbReference type="ChEBI" id="CHEBI:18420"/>
        <label>3</label>
    </ligand>
</feature>
<dbReference type="Pfam" id="PF02769">
    <property type="entry name" value="AIRS_C"/>
    <property type="match status" value="1"/>
</dbReference>
<dbReference type="Pfam" id="PF00586">
    <property type="entry name" value="AIRS"/>
    <property type="match status" value="1"/>
</dbReference>
<evidence type="ECO:0000313" key="5">
    <source>
        <dbReference type="EMBL" id="HDD53553.1"/>
    </source>
</evidence>
<dbReference type="Gene3D" id="3.30.1330.10">
    <property type="entry name" value="PurM-like, N-terminal domain"/>
    <property type="match status" value="1"/>
</dbReference>
<feature type="binding site" evidence="2">
    <location>
        <position position="78"/>
    </location>
    <ligand>
        <name>Mg(2+)</name>
        <dbReference type="ChEBI" id="CHEBI:18420"/>
        <label>2</label>
    </ligand>
</feature>
<dbReference type="PANTHER" id="PTHR30270">
    <property type="entry name" value="THIAMINE-MONOPHOSPHATE KINASE"/>
    <property type="match status" value="1"/>
</dbReference>
<dbReference type="InterPro" id="IPR036676">
    <property type="entry name" value="PurM-like_C_sf"/>
</dbReference>
<dbReference type="GO" id="GO:0009030">
    <property type="term" value="F:thiamine-phosphate kinase activity"/>
    <property type="evidence" value="ECO:0007669"/>
    <property type="project" value="UniProtKB-UniRule"/>
</dbReference>
<feature type="binding site" evidence="2">
    <location>
        <position position="33"/>
    </location>
    <ligand>
        <name>Mg(2+)</name>
        <dbReference type="ChEBI" id="CHEBI:18420"/>
        <label>3</label>
    </ligand>
</feature>
<feature type="binding site" evidence="2">
    <location>
        <position position="50"/>
    </location>
    <ligand>
        <name>Mg(2+)</name>
        <dbReference type="ChEBI" id="CHEBI:18420"/>
        <label>1</label>
    </ligand>
</feature>
<keyword evidence="2" id="KW-0479">Metal-binding</keyword>
<dbReference type="GO" id="GO:0009228">
    <property type="term" value="P:thiamine biosynthetic process"/>
    <property type="evidence" value="ECO:0007669"/>
    <property type="project" value="UniProtKB-KW"/>
</dbReference>
<dbReference type="AlphaFoldDB" id="A0A7C0U7K5"/>
<name>A0A7C0U7K5_9BACT</name>
<dbReference type="CDD" id="cd02194">
    <property type="entry name" value="ThiL"/>
    <property type="match status" value="1"/>
</dbReference>
<keyword evidence="2" id="KW-0460">Magnesium</keyword>
<feature type="domain" description="PurM-like N-terminal" evidence="3">
    <location>
        <begin position="31"/>
        <end position="144"/>
    </location>
</feature>
<feature type="binding site" evidence="2">
    <location>
        <position position="152"/>
    </location>
    <ligand>
        <name>ATP</name>
        <dbReference type="ChEBI" id="CHEBI:30616"/>
    </ligand>
</feature>
<dbReference type="EMBL" id="DQWS01000217">
    <property type="protein sequence ID" value="HDD53553.1"/>
    <property type="molecule type" value="Genomic_DNA"/>
</dbReference>
<evidence type="ECO:0000256" key="1">
    <source>
        <dbReference type="ARBA" id="ARBA00022977"/>
    </source>
</evidence>
<comment type="function">
    <text evidence="2">Catalyzes the ATP-dependent phosphorylation of thiamine-monophosphate (TMP) to form thiamine-pyrophosphate (TPP), the active form of vitamin B1.</text>
</comment>
<proteinExistence type="inferred from homology"/>
<keyword evidence="1 2" id="KW-0784">Thiamine biosynthesis</keyword>
<organism evidence="5">
    <name type="scientific">Thermosulfidibacter takaii</name>
    <dbReference type="NCBI Taxonomy" id="412593"/>
    <lineage>
        <taxon>Bacteria</taxon>
        <taxon>Pseudomonadati</taxon>
        <taxon>Thermosulfidibacterota</taxon>
        <taxon>Thermosulfidibacteria</taxon>
        <taxon>Thermosulfidibacterales</taxon>
        <taxon>Thermosulfidibacteraceae</taxon>
    </lineage>
</organism>
<dbReference type="GO" id="GO:0005524">
    <property type="term" value="F:ATP binding"/>
    <property type="evidence" value="ECO:0007669"/>
    <property type="project" value="UniProtKB-UniRule"/>
</dbReference>
<feature type="binding site" evidence="2">
    <location>
        <position position="222"/>
    </location>
    <ligand>
        <name>Mg(2+)</name>
        <dbReference type="ChEBI" id="CHEBI:18420"/>
        <label>3</label>
    </ligand>
</feature>
<gene>
    <name evidence="2 5" type="primary">thiL</name>
    <name evidence="5" type="ORF">ENF32_05755</name>
</gene>
<comment type="similarity">
    <text evidence="2">Belongs to the thiamine-monophosphate kinase family.</text>
</comment>
<dbReference type="EC" id="2.7.4.16" evidence="2"/>
<comment type="miscellaneous">
    <text evidence="2">Reaction mechanism of ThiL seems to utilize a direct, inline transfer of the gamma-phosphate of ATP to TMP rather than a phosphorylated enzyme intermediate.</text>
</comment>
<evidence type="ECO:0000256" key="2">
    <source>
        <dbReference type="HAMAP-Rule" id="MF_02128"/>
    </source>
</evidence>
<feature type="binding site" evidence="2">
    <location>
        <position position="78"/>
    </location>
    <ligand>
        <name>Mg(2+)</name>
        <dbReference type="ChEBI" id="CHEBI:18420"/>
        <label>4</label>
    </ligand>
</feature>
<dbReference type="SUPFAM" id="SSF55326">
    <property type="entry name" value="PurM N-terminal domain-like"/>
    <property type="match status" value="1"/>
</dbReference>
<protein>
    <recommendedName>
        <fullName evidence="2">Thiamine-monophosphate kinase</fullName>
        <shortName evidence="2">TMP kinase</shortName>
        <shortName evidence="2">Thiamine-phosphate kinase</shortName>
        <ecNumber evidence="2">2.7.4.16</ecNumber>
    </recommendedName>
</protein>
<dbReference type="HAMAP" id="MF_02128">
    <property type="entry name" value="TMP_kinase"/>
    <property type="match status" value="1"/>
</dbReference>
<feature type="binding site" evidence="2">
    <location>
        <position position="126"/>
    </location>
    <ligand>
        <name>Mg(2+)</name>
        <dbReference type="ChEBI" id="CHEBI:18420"/>
        <label>1</label>
    </ligand>
</feature>
<dbReference type="InterPro" id="IPR036921">
    <property type="entry name" value="PurM-like_N_sf"/>
</dbReference>
<feature type="binding site" evidence="2">
    <location>
        <position position="48"/>
    </location>
    <ligand>
        <name>Mg(2+)</name>
        <dbReference type="ChEBI" id="CHEBI:18420"/>
        <label>4</label>
    </ligand>
</feature>
<feature type="binding site" evidence="2">
    <location>
        <position position="224"/>
    </location>
    <ligand>
        <name>ATP</name>
        <dbReference type="ChEBI" id="CHEBI:30616"/>
    </ligand>
</feature>
<dbReference type="SUPFAM" id="SSF56042">
    <property type="entry name" value="PurM C-terminal domain-like"/>
    <property type="match status" value="1"/>
</dbReference>
<keyword evidence="2" id="KW-0547">Nucleotide-binding</keyword>
<dbReference type="Proteomes" id="UP000885690">
    <property type="component" value="Unassembled WGS sequence"/>
</dbReference>
<dbReference type="InterPro" id="IPR006283">
    <property type="entry name" value="ThiL-like"/>
</dbReference>
<dbReference type="UniPathway" id="UPA00060">
    <property type="reaction ID" value="UER00142"/>
</dbReference>